<feature type="domain" description="DUF4283" evidence="1">
    <location>
        <begin position="34"/>
        <end position="109"/>
    </location>
</feature>
<protein>
    <recommendedName>
        <fullName evidence="5">DUF4283 domain-containing protein</fullName>
    </recommendedName>
</protein>
<organism evidence="3 4">
    <name type="scientific">Dipteronia dyeriana</name>
    <dbReference type="NCBI Taxonomy" id="168575"/>
    <lineage>
        <taxon>Eukaryota</taxon>
        <taxon>Viridiplantae</taxon>
        <taxon>Streptophyta</taxon>
        <taxon>Embryophyta</taxon>
        <taxon>Tracheophyta</taxon>
        <taxon>Spermatophyta</taxon>
        <taxon>Magnoliopsida</taxon>
        <taxon>eudicotyledons</taxon>
        <taxon>Gunneridae</taxon>
        <taxon>Pentapetalae</taxon>
        <taxon>rosids</taxon>
        <taxon>malvids</taxon>
        <taxon>Sapindales</taxon>
        <taxon>Sapindaceae</taxon>
        <taxon>Hippocastanoideae</taxon>
        <taxon>Acereae</taxon>
        <taxon>Dipteronia</taxon>
    </lineage>
</organism>
<dbReference type="PANTHER" id="PTHR31286:SF167">
    <property type="entry name" value="OS09G0268800 PROTEIN"/>
    <property type="match status" value="1"/>
</dbReference>
<keyword evidence="4" id="KW-1185">Reference proteome</keyword>
<dbReference type="InterPro" id="IPR025836">
    <property type="entry name" value="Zn_knuckle_CX2CX4HX4C"/>
</dbReference>
<evidence type="ECO:0000259" key="2">
    <source>
        <dbReference type="Pfam" id="PF14392"/>
    </source>
</evidence>
<reference evidence="3" key="1">
    <citation type="journal article" date="2023" name="Plant J.">
        <title>Genome sequences and population genomics provide insights into the demographic history, inbreeding, and mutation load of two 'living fossil' tree species of Dipteronia.</title>
        <authorList>
            <person name="Feng Y."/>
            <person name="Comes H.P."/>
            <person name="Chen J."/>
            <person name="Zhu S."/>
            <person name="Lu R."/>
            <person name="Zhang X."/>
            <person name="Li P."/>
            <person name="Qiu J."/>
            <person name="Olsen K.M."/>
            <person name="Qiu Y."/>
        </authorList>
    </citation>
    <scope>NUCLEOTIDE SEQUENCE</scope>
    <source>
        <strain evidence="3">KIB01</strain>
    </source>
</reference>
<evidence type="ECO:0000313" key="3">
    <source>
        <dbReference type="EMBL" id="KAK2659342.1"/>
    </source>
</evidence>
<dbReference type="Pfam" id="PF14111">
    <property type="entry name" value="DUF4283"/>
    <property type="match status" value="1"/>
</dbReference>
<gene>
    <name evidence="3" type="ORF">Ddye_005875</name>
</gene>
<proteinExistence type="predicted"/>
<name>A0AAD9XHH7_9ROSI</name>
<evidence type="ECO:0008006" key="5">
    <source>
        <dbReference type="Google" id="ProtNLM"/>
    </source>
</evidence>
<accession>A0AAD9XHH7</accession>
<dbReference type="AlphaFoldDB" id="A0AAD9XHH7"/>
<sequence length="237" mass="26492">MASKEIEKLCAYLSLKEREGPIHKLHEGLKEGGAQKLALCLSGKNLSPDLVNREAFRSVISRIWKLRGSVEIEAITNNIYVFYFQLPEDHWKVMAGGLWSFDDALIVLEEPMGKGAIKGLRFNTVEFLVQISNLSLICMTKEIARFLGSIIGVVREVDTGPSGECFGKFLRVCVVVDIDKPLRQFLRIDVLGDGEETVMPIQYECLPNFNFHCGLIGHTARGCQDVDSQGQLLDKDC</sequence>
<comment type="caution">
    <text evidence="3">The sequence shown here is derived from an EMBL/GenBank/DDBJ whole genome shotgun (WGS) entry which is preliminary data.</text>
</comment>
<feature type="domain" description="Zinc knuckle CX2CX4HX4C" evidence="2">
    <location>
        <begin position="176"/>
        <end position="224"/>
    </location>
</feature>
<dbReference type="Proteomes" id="UP001280121">
    <property type="component" value="Unassembled WGS sequence"/>
</dbReference>
<evidence type="ECO:0000313" key="4">
    <source>
        <dbReference type="Proteomes" id="UP001280121"/>
    </source>
</evidence>
<dbReference type="InterPro" id="IPR025558">
    <property type="entry name" value="DUF4283"/>
</dbReference>
<dbReference type="Pfam" id="PF14392">
    <property type="entry name" value="zf-CCHC_4"/>
    <property type="match status" value="1"/>
</dbReference>
<dbReference type="InterPro" id="IPR040256">
    <property type="entry name" value="At4g02000-like"/>
</dbReference>
<dbReference type="PANTHER" id="PTHR31286">
    <property type="entry name" value="GLYCINE-RICH CELL WALL STRUCTURAL PROTEIN 1.8-LIKE"/>
    <property type="match status" value="1"/>
</dbReference>
<dbReference type="EMBL" id="JANJYI010000002">
    <property type="protein sequence ID" value="KAK2659342.1"/>
    <property type="molecule type" value="Genomic_DNA"/>
</dbReference>
<evidence type="ECO:0000259" key="1">
    <source>
        <dbReference type="Pfam" id="PF14111"/>
    </source>
</evidence>